<feature type="region of interest" description="Disordered" evidence="1">
    <location>
        <begin position="1"/>
        <end position="34"/>
    </location>
</feature>
<keyword evidence="4" id="KW-1185">Reference proteome</keyword>
<reference evidence="3 4" key="1">
    <citation type="submission" date="2021-10" db="EMBL/GenBank/DDBJ databases">
        <title>Streptomyces gossypii sp. nov., isolated from soil collected from cotton field.</title>
        <authorList>
            <person name="Ge X."/>
            <person name="Chen X."/>
            <person name="Liu W."/>
        </authorList>
    </citation>
    <scope>NUCLEOTIDE SEQUENCE [LARGE SCALE GENOMIC DNA]</scope>
    <source>
        <strain evidence="3 4">N2-109</strain>
    </source>
</reference>
<evidence type="ECO:0000313" key="3">
    <source>
        <dbReference type="EMBL" id="MCT2592835.1"/>
    </source>
</evidence>
<comment type="caution">
    <text evidence="3">The sequence shown here is derived from an EMBL/GenBank/DDBJ whole genome shotgun (WGS) entry which is preliminary data.</text>
</comment>
<feature type="transmembrane region" description="Helical" evidence="2">
    <location>
        <begin position="40"/>
        <end position="58"/>
    </location>
</feature>
<keyword evidence="2" id="KW-0472">Membrane</keyword>
<dbReference type="RefSeq" id="WP_260220161.1">
    <property type="nucleotide sequence ID" value="NZ_JAJAGO010000011.1"/>
</dbReference>
<evidence type="ECO:0000256" key="2">
    <source>
        <dbReference type="SAM" id="Phobius"/>
    </source>
</evidence>
<gene>
    <name evidence="3" type="ORF">LHJ74_23465</name>
</gene>
<name>A0ABT2JY71_9ACTN</name>
<dbReference type="Proteomes" id="UP001156389">
    <property type="component" value="Unassembled WGS sequence"/>
</dbReference>
<feature type="compositionally biased region" description="Pro residues" evidence="1">
    <location>
        <begin position="1"/>
        <end position="16"/>
    </location>
</feature>
<dbReference type="EMBL" id="JAJAGO010000011">
    <property type="protein sequence ID" value="MCT2592835.1"/>
    <property type="molecule type" value="Genomic_DNA"/>
</dbReference>
<keyword evidence="2" id="KW-1133">Transmembrane helix</keyword>
<accession>A0ABT2JY71</accession>
<feature type="compositionally biased region" description="Low complexity" evidence="1">
    <location>
        <begin position="17"/>
        <end position="26"/>
    </location>
</feature>
<protein>
    <submittedName>
        <fullName evidence="3">Uncharacterized protein</fullName>
    </submittedName>
</protein>
<organism evidence="3 4">
    <name type="scientific">Streptomyces gossypii</name>
    <dbReference type="NCBI Taxonomy" id="2883101"/>
    <lineage>
        <taxon>Bacteria</taxon>
        <taxon>Bacillati</taxon>
        <taxon>Actinomycetota</taxon>
        <taxon>Actinomycetes</taxon>
        <taxon>Kitasatosporales</taxon>
        <taxon>Streptomycetaceae</taxon>
        <taxon>Streptomyces</taxon>
    </lineage>
</organism>
<evidence type="ECO:0000313" key="4">
    <source>
        <dbReference type="Proteomes" id="UP001156389"/>
    </source>
</evidence>
<evidence type="ECO:0000256" key="1">
    <source>
        <dbReference type="SAM" id="MobiDB-lite"/>
    </source>
</evidence>
<proteinExistence type="predicted"/>
<sequence>MSEPVEPTPTEPPEPGAAPDASASDTAPPPRPALRAASRWGTIVLVFALLAGGVAYGVTQSERDDVPGLATESDGRWDYPRLKLPALPSGSPRPFTKGNPARIHHADIRDLLLPAPRGAKADKALPDIDGGWVSEEDYLSVYVESERPTIQQRMADSAPRHIAARGWTMPDGTRTRIYLLRFNTGAYPKDLYVDGVTTGMGALMPLRGAENAVPDKGWPKDAKVPNVRRHAYDEEAPRGKEHHRQAYLVAGDTLALIVQSRPGTARKVPFQQTVILQSQLLG</sequence>
<keyword evidence="2" id="KW-0812">Transmembrane</keyword>